<organism evidence="3 4">
    <name type="scientific">Candidatus Ryanbacteria bacterium RIFCSPHIGHO2_01_45_13</name>
    <dbReference type="NCBI Taxonomy" id="1802112"/>
    <lineage>
        <taxon>Bacteria</taxon>
        <taxon>Candidatus Ryaniibacteriota</taxon>
    </lineage>
</organism>
<evidence type="ECO:0008006" key="5">
    <source>
        <dbReference type="Google" id="ProtNLM"/>
    </source>
</evidence>
<reference evidence="3 4" key="1">
    <citation type="journal article" date="2016" name="Nat. Commun.">
        <title>Thousands of microbial genomes shed light on interconnected biogeochemical processes in an aquifer system.</title>
        <authorList>
            <person name="Anantharaman K."/>
            <person name="Brown C.T."/>
            <person name="Hug L.A."/>
            <person name="Sharon I."/>
            <person name="Castelle C.J."/>
            <person name="Probst A.J."/>
            <person name="Thomas B.C."/>
            <person name="Singh A."/>
            <person name="Wilkins M.J."/>
            <person name="Karaoz U."/>
            <person name="Brodie E.L."/>
            <person name="Williams K.H."/>
            <person name="Hubbard S.S."/>
            <person name="Banfield J.F."/>
        </authorList>
    </citation>
    <scope>NUCLEOTIDE SEQUENCE [LARGE SCALE GENOMIC DNA]</scope>
</reference>
<keyword evidence="2" id="KW-0812">Transmembrane</keyword>
<evidence type="ECO:0000256" key="1">
    <source>
        <dbReference type="SAM" id="MobiDB-lite"/>
    </source>
</evidence>
<protein>
    <recommendedName>
        <fullName evidence="5">DUF4352 domain-containing protein</fullName>
    </recommendedName>
</protein>
<evidence type="ECO:0000256" key="2">
    <source>
        <dbReference type="SAM" id="Phobius"/>
    </source>
</evidence>
<dbReference type="Proteomes" id="UP000176700">
    <property type="component" value="Unassembled WGS sequence"/>
</dbReference>
<feature type="region of interest" description="Disordered" evidence="1">
    <location>
        <begin position="30"/>
        <end position="53"/>
    </location>
</feature>
<dbReference type="AlphaFoldDB" id="A0A1G2G0P4"/>
<name>A0A1G2G0P4_9BACT</name>
<gene>
    <name evidence="3" type="ORF">A2W41_05000</name>
</gene>
<proteinExistence type="predicted"/>
<keyword evidence="2" id="KW-0472">Membrane</keyword>
<comment type="caution">
    <text evidence="3">The sequence shown here is derived from an EMBL/GenBank/DDBJ whole genome shotgun (WGS) entry which is preliminary data.</text>
</comment>
<evidence type="ECO:0000313" key="3">
    <source>
        <dbReference type="EMBL" id="OGZ43667.1"/>
    </source>
</evidence>
<dbReference type="EMBL" id="MHNI01000004">
    <property type="protein sequence ID" value="OGZ43667.1"/>
    <property type="molecule type" value="Genomic_DNA"/>
</dbReference>
<evidence type="ECO:0000313" key="4">
    <source>
        <dbReference type="Proteomes" id="UP000176700"/>
    </source>
</evidence>
<accession>A0A1G2G0P4</accession>
<feature type="compositionally biased region" description="Polar residues" evidence="1">
    <location>
        <begin position="30"/>
        <end position="45"/>
    </location>
</feature>
<feature type="transmembrane region" description="Helical" evidence="2">
    <location>
        <begin position="6"/>
        <end position="23"/>
    </location>
</feature>
<sequence>MKYLFYIIIGLATIVLVYFGVFNREQSQRANHQPAEQSANTSQGGWETKTDDQPPVTINITPIEFGRDAKVWKFTVAFDTHSGSLDDDLLKVTSLVDNEGSTYQPISWEGQGPGGHHREGVLTFGALDPAPLYVELIIKNVGGVSGRSFKWNIE</sequence>
<keyword evidence="2" id="KW-1133">Transmembrane helix</keyword>